<accession>A0A9K3PPP1</accession>
<dbReference type="PANTHER" id="PTHR10855">
    <property type="entry name" value="26S PROTEASOME NON-ATPASE REGULATORY SUBUNIT 12/COP9 SIGNALOSOME COMPLEX SUBUNIT 4"/>
    <property type="match status" value="1"/>
</dbReference>
<keyword evidence="7" id="KW-1185">Reference proteome</keyword>
<dbReference type="GO" id="GO:0005829">
    <property type="term" value="C:cytosol"/>
    <property type="evidence" value="ECO:0007669"/>
    <property type="project" value="TreeGrafter"/>
</dbReference>
<feature type="domain" description="PCI" evidence="5">
    <location>
        <begin position="186"/>
        <end position="368"/>
    </location>
</feature>
<keyword evidence="3" id="KW-0963">Cytoplasm</keyword>
<organism evidence="6 7">
    <name type="scientific">Nitzschia inconspicua</name>
    <dbReference type="NCBI Taxonomy" id="303405"/>
    <lineage>
        <taxon>Eukaryota</taxon>
        <taxon>Sar</taxon>
        <taxon>Stramenopiles</taxon>
        <taxon>Ochrophyta</taxon>
        <taxon>Bacillariophyta</taxon>
        <taxon>Bacillariophyceae</taxon>
        <taxon>Bacillariophycidae</taxon>
        <taxon>Bacillariales</taxon>
        <taxon>Bacillariaceae</taxon>
        <taxon>Nitzschia</taxon>
    </lineage>
</organism>
<comment type="caution">
    <text evidence="6">The sequence shown here is derived from an EMBL/GenBank/DDBJ whole genome shotgun (WGS) entry which is preliminary data.</text>
</comment>
<dbReference type="InterPro" id="IPR000717">
    <property type="entry name" value="PCI_dom"/>
</dbReference>
<dbReference type="Pfam" id="PF01399">
    <property type="entry name" value="PCI"/>
    <property type="match status" value="1"/>
</dbReference>
<evidence type="ECO:0000313" key="6">
    <source>
        <dbReference type="EMBL" id="KAG7352664.1"/>
    </source>
</evidence>
<evidence type="ECO:0000259" key="5">
    <source>
        <dbReference type="PROSITE" id="PS50250"/>
    </source>
</evidence>
<keyword evidence="4" id="KW-0539">Nucleus</keyword>
<sequence>MNALIEAIDAGVEASDYASLAQVFSFGPASWQSLGQGEQRSLAAYFIKSVVASSSFNLQQALTSPPMMNTFLETLAHLPTSPVEGAADNKLRQAIFDYKVNEEGDFAAAARVLSGMRMEDDPQSVYFFTPADKCEVYVKISECFLEEDEIAESDAAVTKAGTVVEGISDPDQYQGLILRYKSTYARVLDANRKFLQAASRYHDLSQSSGDLIQADDLMGMLGRAVTCAILAPSGAQRQRVLAHLFKDPRLRDLDNIPQFETHATILTKMFKNQIIGKNELVKFEASLQEHQKAVMGDGLTIMERGVVEHNMQAVSAIYESIYISELAIKLGVSCEKAERIAASMITDGSLLGSIDQVSGLVEFSSSYNPEASWNTAIGSFCLKLNQIAGALHVD</sequence>
<dbReference type="EMBL" id="JAGRRH010000017">
    <property type="protein sequence ID" value="KAG7352664.1"/>
    <property type="molecule type" value="Genomic_DNA"/>
</dbReference>
<reference evidence="6" key="2">
    <citation type="submission" date="2021-04" db="EMBL/GenBank/DDBJ databases">
        <authorList>
            <person name="Podell S."/>
        </authorList>
    </citation>
    <scope>NUCLEOTIDE SEQUENCE</scope>
    <source>
        <strain evidence="6">Hildebrandi</strain>
    </source>
</reference>
<proteinExistence type="predicted"/>
<dbReference type="InterPro" id="IPR054559">
    <property type="entry name" value="PSMD12-CSN4-like_N"/>
</dbReference>
<dbReference type="GO" id="GO:0008180">
    <property type="term" value="C:COP9 signalosome"/>
    <property type="evidence" value="ECO:0007669"/>
    <property type="project" value="TreeGrafter"/>
</dbReference>
<dbReference type="InterPro" id="IPR040134">
    <property type="entry name" value="PSMD12/CSN4"/>
</dbReference>
<comment type="subcellular location">
    <subcellularLocation>
        <location evidence="2">Cytoplasm</location>
    </subcellularLocation>
    <subcellularLocation>
        <location evidence="1">Nucleus</location>
    </subcellularLocation>
</comment>
<dbReference type="OrthoDB" id="295656at2759"/>
<dbReference type="PANTHER" id="PTHR10855:SF2">
    <property type="entry name" value="COP9 SIGNALOSOME COMPLEX SUBUNIT 4"/>
    <property type="match status" value="1"/>
</dbReference>
<dbReference type="Proteomes" id="UP000693970">
    <property type="component" value="Unassembled WGS sequence"/>
</dbReference>
<evidence type="ECO:0000256" key="1">
    <source>
        <dbReference type="ARBA" id="ARBA00004123"/>
    </source>
</evidence>
<evidence type="ECO:0000256" key="3">
    <source>
        <dbReference type="ARBA" id="ARBA00022490"/>
    </source>
</evidence>
<gene>
    <name evidence="6" type="ORF">IV203_008712</name>
</gene>
<dbReference type="PROSITE" id="PS50250">
    <property type="entry name" value="PCI"/>
    <property type="match status" value="1"/>
</dbReference>
<dbReference type="SMART" id="SM00088">
    <property type="entry name" value="PINT"/>
    <property type="match status" value="1"/>
</dbReference>
<evidence type="ECO:0000256" key="4">
    <source>
        <dbReference type="ARBA" id="ARBA00023242"/>
    </source>
</evidence>
<dbReference type="AlphaFoldDB" id="A0A9K3PPP1"/>
<evidence type="ECO:0000256" key="2">
    <source>
        <dbReference type="ARBA" id="ARBA00004496"/>
    </source>
</evidence>
<reference evidence="6" key="1">
    <citation type="journal article" date="2021" name="Sci. Rep.">
        <title>Diploid genomic architecture of Nitzschia inconspicua, an elite biomass production diatom.</title>
        <authorList>
            <person name="Oliver A."/>
            <person name="Podell S."/>
            <person name="Pinowska A."/>
            <person name="Traller J.C."/>
            <person name="Smith S.R."/>
            <person name="McClure R."/>
            <person name="Beliaev A."/>
            <person name="Bohutskyi P."/>
            <person name="Hill E.A."/>
            <person name="Rabines A."/>
            <person name="Zheng H."/>
            <person name="Allen L.Z."/>
            <person name="Kuo A."/>
            <person name="Grigoriev I.V."/>
            <person name="Allen A.E."/>
            <person name="Hazlebeck D."/>
            <person name="Allen E.E."/>
        </authorList>
    </citation>
    <scope>NUCLEOTIDE SEQUENCE</scope>
    <source>
        <strain evidence="6">Hildebrandi</strain>
    </source>
</reference>
<name>A0A9K3PPP1_9STRA</name>
<dbReference type="Pfam" id="PF22241">
    <property type="entry name" value="PSMD12-CSN4_N"/>
    <property type="match status" value="1"/>
</dbReference>
<evidence type="ECO:0000313" key="7">
    <source>
        <dbReference type="Proteomes" id="UP000693970"/>
    </source>
</evidence>
<protein>
    <submittedName>
        <fullName evidence="6">PCI domain containing protein</fullName>
    </submittedName>
</protein>